<evidence type="ECO:0000256" key="2">
    <source>
        <dbReference type="ARBA" id="ARBA00008197"/>
    </source>
</evidence>
<evidence type="ECO:0000313" key="6">
    <source>
        <dbReference type="Proteomes" id="UP000695007"/>
    </source>
</evidence>
<proteinExistence type="inferred from homology"/>
<name>A0AAJ6YL39_9HYME</name>
<dbReference type="GeneID" id="105363893"/>
<organism evidence="6 7">
    <name type="scientific">Ceratosolen solmsi marchali</name>
    <dbReference type="NCBI Taxonomy" id="326594"/>
    <lineage>
        <taxon>Eukaryota</taxon>
        <taxon>Metazoa</taxon>
        <taxon>Ecdysozoa</taxon>
        <taxon>Arthropoda</taxon>
        <taxon>Hexapoda</taxon>
        <taxon>Insecta</taxon>
        <taxon>Pterygota</taxon>
        <taxon>Neoptera</taxon>
        <taxon>Endopterygota</taxon>
        <taxon>Hymenoptera</taxon>
        <taxon>Apocrita</taxon>
        <taxon>Proctotrupomorpha</taxon>
        <taxon>Chalcidoidea</taxon>
        <taxon>Agaonidae</taxon>
        <taxon>Agaoninae</taxon>
        <taxon>Ceratosolen</taxon>
    </lineage>
</organism>
<keyword evidence="5" id="KW-1133">Transmembrane helix</keyword>
<dbReference type="Proteomes" id="UP000695007">
    <property type="component" value="Unplaced"/>
</dbReference>
<accession>A0AAJ6YL39</accession>
<dbReference type="Pfam" id="PF15786">
    <property type="entry name" value="PET117"/>
    <property type="match status" value="1"/>
</dbReference>
<evidence type="ECO:0000256" key="1">
    <source>
        <dbReference type="ARBA" id="ARBA00004173"/>
    </source>
</evidence>
<dbReference type="KEGG" id="csol:105363893"/>
<gene>
    <name evidence="7" type="primary">LOC105363893</name>
</gene>
<feature type="transmembrane region" description="Helical" evidence="5">
    <location>
        <begin position="6"/>
        <end position="25"/>
    </location>
</feature>
<dbReference type="RefSeq" id="XP_011500033.1">
    <property type="nucleotide sequence ID" value="XM_011501731.1"/>
</dbReference>
<keyword evidence="4" id="KW-0496">Mitochondrion</keyword>
<keyword evidence="5" id="KW-0472">Membrane</keyword>
<dbReference type="GO" id="GO:0033617">
    <property type="term" value="P:mitochondrial respiratory chain complex IV assembly"/>
    <property type="evidence" value="ECO:0007669"/>
    <property type="project" value="TreeGrafter"/>
</dbReference>
<dbReference type="PANTHER" id="PTHR28163">
    <property type="entry name" value="PROTEIN PET117 HOMOLOG, MITOCHONDRIAL"/>
    <property type="match status" value="1"/>
</dbReference>
<dbReference type="PANTHER" id="PTHR28163:SF1">
    <property type="entry name" value="PROTEIN PET117 HOMOLOG, MITOCHONDRIAL"/>
    <property type="match status" value="1"/>
</dbReference>
<dbReference type="GO" id="GO:0005739">
    <property type="term" value="C:mitochondrion"/>
    <property type="evidence" value="ECO:0007669"/>
    <property type="project" value="UniProtKB-SubCell"/>
</dbReference>
<evidence type="ECO:0000256" key="5">
    <source>
        <dbReference type="SAM" id="Phobius"/>
    </source>
</evidence>
<dbReference type="InterPro" id="IPR031568">
    <property type="entry name" value="Pet117"/>
</dbReference>
<keyword evidence="5" id="KW-0812">Transmembrane</keyword>
<evidence type="ECO:0000256" key="3">
    <source>
        <dbReference type="ARBA" id="ARBA00022946"/>
    </source>
</evidence>
<dbReference type="CTD" id="100303755"/>
<comment type="similarity">
    <text evidence="2">Belongs to the PET117 family.</text>
</comment>
<evidence type="ECO:0000313" key="7">
    <source>
        <dbReference type="RefSeq" id="XP_011500033.1"/>
    </source>
</evidence>
<protein>
    <submittedName>
        <fullName evidence="7">Protein PET117 homolog, mitochondrial</fullName>
    </submittedName>
</protein>
<dbReference type="AlphaFoldDB" id="A0AAJ6YL39"/>
<evidence type="ECO:0000256" key="4">
    <source>
        <dbReference type="ARBA" id="ARBA00023128"/>
    </source>
</evidence>
<reference evidence="7" key="1">
    <citation type="submission" date="2025-08" db="UniProtKB">
        <authorList>
            <consortium name="RefSeq"/>
        </authorList>
    </citation>
    <scope>IDENTIFICATION</scope>
</reference>
<sequence>MSITSKMVLITSTIASLGLIIYIHYKQEFDRKKLSLGIMKDLDKQRRRKIENIYLFDQQQKITKDLENNIKNIANIDKKM</sequence>
<comment type="subcellular location">
    <subcellularLocation>
        <location evidence="1">Mitochondrion</location>
    </subcellularLocation>
</comment>
<keyword evidence="3" id="KW-0809">Transit peptide</keyword>
<keyword evidence="6" id="KW-1185">Reference proteome</keyword>